<organism evidence="1">
    <name type="scientific">Blastochloris viridis</name>
    <name type="common">Rhodopseudomonas viridis</name>
    <dbReference type="NCBI Taxonomy" id="1079"/>
    <lineage>
        <taxon>Bacteria</taxon>
        <taxon>Pseudomonadati</taxon>
        <taxon>Pseudomonadota</taxon>
        <taxon>Alphaproteobacteria</taxon>
        <taxon>Hyphomicrobiales</taxon>
        <taxon>Blastochloridaceae</taxon>
        <taxon>Blastochloris</taxon>
    </lineage>
</organism>
<evidence type="ECO:0000313" key="1">
    <source>
        <dbReference type="EMBL" id="BAR97977.1"/>
    </source>
</evidence>
<proteinExistence type="predicted"/>
<protein>
    <submittedName>
        <fullName evidence="1">Uncharacterized protein</fullName>
    </submittedName>
</protein>
<reference evidence="1" key="1">
    <citation type="journal article" date="2015" name="Genome Announc.">
        <title>Complete Genome Sequence of the Bacteriochlorophyll b-Producing Photosynthetic Bacterium Blastochloris viridis.</title>
        <authorList>
            <person name="Tsukatani Y."/>
            <person name="Hirose Y."/>
            <person name="Harada J."/>
            <person name="Misawa N."/>
            <person name="Mori K."/>
            <person name="Inoue K."/>
            <person name="Tamiaki H."/>
        </authorList>
    </citation>
    <scope>NUCLEOTIDE SEQUENCE [LARGE SCALE GENOMIC DNA]</scope>
    <source>
        <strain evidence="1">DSM 133</strain>
    </source>
</reference>
<dbReference type="EMBL" id="AP014854">
    <property type="protein sequence ID" value="BAR97977.1"/>
    <property type="molecule type" value="Genomic_DNA"/>
</dbReference>
<name>A0A182CYW0_BLAVI</name>
<accession>A0A182CYW0</accession>
<gene>
    <name evidence="1" type="ORF">BV133_384</name>
</gene>
<dbReference type="AlphaFoldDB" id="A0A182CYW0"/>
<sequence length="52" mass="5383">MSLDVPPPGSTGGGTRCLRRGVAARRAAACRGRFASLLRGYRHVGGAAFVLL</sequence>